<dbReference type="EMBL" id="LIZX01000113">
    <property type="protein sequence ID" value="KPJ65508.1"/>
    <property type="molecule type" value="Genomic_DNA"/>
</dbReference>
<protein>
    <recommendedName>
        <fullName evidence="1">DUF218 domain-containing protein</fullName>
    </recommendedName>
</protein>
<dbReference type="AlphaFoldDB" id="A0A0S7XT26"/>
<accession>A0A0S7XT26</accession>
<dbReference type="InterPro" id="IPR003848">
    <property type="entry name" value="DUF218"/>
</dbReference>
<proteinExistence type="predicted"/>
<feature type="domain" description="DUF218" evidence="1">
    <location>
        <begin position="57"/>
        <end position="191"/>
    </location>
</feature>
<evidence type="ECO:0000259" key="1">
    <source>
        <dbReference type="Pfam" id="PF02698"/>
    </source>
</evidence>
<evidence type="ECO:0000313" key="2">
    <source>
        <dbReference type="EMBL" id="KPJ65508.1"/>
    </source>
</evidence>
<name>A0A0S7XT26_UNCSA</name>
<sequence>MYLGASILILAFSLCWLYGDASVYGHKKLRQFLTKRLVKAKALPDASNIASPKPHHAIYVLGGSQTCLKKKFQTAADLYKHRNGIRIFVLSVPGITQYDLVRGRNLTNDEWAIDRLVDLGVRKAEIEPVSLERGFWGTFAEAKGISALVNMRGYMGLILVTSPYHTMRTWLTFSRFLRPYDMELYIYPSNDDTNVRGLLLEYVKLVIYEHILIPVYFMMLRD</sequence>
<reference evidence="2 3" key="1">
    <citation type="journal article" date="2015" name="Microbiome">
        <title>Genomic resolution of linkages in carbon, nitrogen, and sulfur cycling among widespread estuary sediment bacteria.</title>
        <authorList>
            <person name="Baker B.J."/>
            <person name="Lazar C.S."/>
            <person name="Teske A.P."/>
            <person name="Dick G.J."/>
        </authorList>
    </citation>
    <scope>NUCLEOTIDE SEQUENCE [LARGE SCALE GENOMIC DNA]</scope>
    <source>
        <strain evidence="2">DG_54_3</strain>
    </source>
</reference>
<dbReference type="Pfam" id="PF02698">
    <property type="entry name" value="DUF218"/>
    <property type="match status" value="1"/>
</dbReference>
<comment type="caution">
    <text evidence="2">The sequence shown here is derived from an EMBL/GenBank/DDBJ whole genome shotgun (WGS) entry which is preliminary data.</text>
</comment>
<dbReference type="Proteomes" id="UP000051861">
    <property type="component" value="Unassembled WGS sequence"/>
</dbReference>
<evidence type="ECO:0000313" key="3">
    <source>
        <dbReference type="Proteomes" id="UP000051861"/>
    </source>
</evidence>
<gene>
    <name evidence="2" type="ORF">AMJ44_10035</name>
</gene>
<organism evidence="2 3">
    <name type="scientific">candidate division WOR-1 bacterium DG_54_3</name>
    <dbReference type="NCBI Taxonomy" id="1703775"/>
    <lineage>
        <taxon>Bacteria</taxon>
        <taxon>Bacillati</taxon>
        <taxon>Saganbacteria</taxon>
    </lineage>
</organism>